<dbReference type="Pfam" id="PF05253">
    <property type="entry name" value="zf-U11-48K"/>
    <property type="match status" value="1"/>
</dbReference>
<accession>A0A1L0CHS5</accession>
<dbReference type="InterPro" id="IPR039044">
    <property type="entry name" value="Trm13"/>
</dbReference>
<evidence type="ECO:0000256" key="2">
    <source>
        <dbReference type="ARBA" id="ARBA00005265"/>
    </source>
</evidence>
<feature type="domain" description="CHHC U11-48K-type" evidence="16">
    <location>
        <begin position="66"/>
        <end position="93"/>
    </location>
</feature>
<evidence type="ECO:0000256" key="3">
    <source>
        <dbReference type="ARBA" id="ARBA00012810"/>
    </source>
</evidence>
<keyword evidence="18" id="KW-1185">Reference proteome</keyword>
<dbReference type="InterPro" id="IPR022776">
    <property type="entry name" value="TRM13/UPF0224_CHHC_Znf_dom"/>
</dbReference>
<keyword evidence="5 15" id="KW-0489">Methyltransferase</keyword>
<evidence type="ECO:0000256" key="15">
    <source>
        <dbReference type="RuleBase" id="RU367103"/>
    </source>
</evidence>
<evidence type="ECO:0000256" key="10">
    <source>
        <dbReference type="ARBA" id="ARBA00022771"/>
    </source>
</evidence>
<dbReference type="OrthoDB" id="258806at2759"/>
<keyword evidence="6 15" id="KW-0808">Transferase</keyword>
<reference evidence="18" key="1">
    <citation type="submission" date="2016-11" db="EMBL/GenBank/DDBJ databases">
        <authorList>
            <person name="Guldener U."/>
        </authorList>
    </citation>
    <scope>NUCLEOTIDE SEQUENCE [LARGE SCALE GENOMIC DNA]</scope>
</reference>
<evidence type="ECO:0000256" key="8">
    <source>
        <dbReference type="ARBA" id="ARBA00022694"/>
    </source>
</evidence>
<keyword evidence="11 15" id="KW-0862">Zinc</keyword>
<evidence type="ECO:0000256" key="9">
    <source>
        <dbReference type="ARBA" id="ARBA00022723"/>
    </source>
</evidence>
<organism evidence="17 18">
    <name type="scientific">Hanseniaspora guilliermondii</name>
    <dbReference type="NCBI Taxonomy" id="56406"/>
    <lineage>
        <taxon>Eukaryota</taxon>
        <taxon>Fungi</taxon>
        <taxon>Dikarya</taxon>
        <taxon>Ascomycota</taxon>
        <taxon>Saccharomycotina</taxon>
        <taxon>Saccharomycetes</taxon>
        <taxon>Saccharomycodales</taxon>
        <taxon>Saccharomycodaceae</taxon>
        <taxon>Hanseniaspora</taxon>
    </lineage>
</organism>
<comment type="catalytic activity">
    <reaction evidence="13 15">
        <text>cytidine(4) in tRNA(Gly)(GCC) + S-adenosyl-L-methionine = 2'-O-methylcytidine(4) in tRNA(Gly)(GCC) + S-adenosyl-L-homocysteine + H(+)</text>
        <dbReference type="Rhea" id="RHEA:43192"/>
        <dbReference type="Rhea" id="RHEA-COMP:10399"/>
        <dbReference type="Rhea" id="RHEA-COMP:10400"/>
        <dbReference type="ChEBI" id="CHEBI:15378"/>
        <dbReference type="ChEBI" id="CHEBI:57856"/>
        <dbReference type="ChEBI" id="CHEBI:59789"/>
        <dbReference type="ChEBI" id="CHEBI:74495"/>
        <dbReference type="ChEBI" id="CHEBI:82748"/>
        <dbReference type="EC" id="2.1.1.225"/>
    </reaction>
</comment>
<name>A0A1L0CHS5_9ASCO</name>
<gene>
    <name evidence="17" type="ORF">HGUI_00517</name>
</gene>
<comment type="function">
    <text evidence="1 15">tRNA methylase which 2'-O-methylates cytidine(4) in tRNA(Pro) and tRNA(Gly)(GCC), and adenosine(4) in tRNA(His).</text>
</comment>
<keyword evidence="8 15" id="KW-0819">tRNA processing</keyword>
<dbReference type="InterPro" id="IPR007871">
    <property type="entry name" value="Methyltransferase_TRM13"/>
</dbReference>
<comment type="similarity">
    <text evidence="2 15">Belongs to the methyltransferase TRM13 family.</text>
</comment>
<evidence type="ECO:0000313" key="17">
    <source>
        <dbReference type="EMBL" id="SGZ38317.1"/>
    </source>
</evidence>
<sequence length="407" mass="47375">MEEPLNKKVKTDICEFVNPKNNKQCKSLKSTQSPVYCTNHILYFKKLEGRKKHNDFSKVDKVLGKRIPCPLDNNHSCWEKELEKHIQKCTKGKMLKMNDNQKWFKKNFNVGLENEVKDVDESKILKTISILKTLHFDELHTKILKDETIEINRVQSLIGGQLKHAVQQSSLISHMRKIIKDDDVNLVEFGCGRAELSRYACLSLQNDKHIKKSILIDRGNNRMKFDKDIKLENEKIILERFKCDIKDIDLALMLNDDCNTLAISKHLCGSATDLTLRCISKIPNKKGTVIAMCCRHACNSRDYINPEYIKRIIEESKEDITYEDFFKCLTKISSYATSSYKENEKSKADHFTRLNVDERTEIGLIARRTLDEGRLQWCKKEFNNDCTMLKYCDYETTLENVALIVPF</sequence>
<protein>
    <recommendedName>
        <fullName evidence="4 15">tRNA:m(4)X modification enzyme TRM13</fullName>
        <ecNumber evidence="3 15">2.1.1.225</ecNumber>
    </recommendedName>
</protein>
<evidence type="ECO:0000259" key="16">
    <source>
        <dbReference type="PROSITE" id="PS51800"/>
    </source>
</evidence>
<dbReference type="Pfam" id="PF05206">
    <property type="entry name" value="TRM13"/>
    <property type="match status" value="1"/>
</dbReference>
<dbReference type="EMBL" id="FQNF01000006">
    <property type="protein sequence ID" value="SGZ38317.1"/>
    <property type="molecule type" value="Genomic_DNA"/>
</dbReference>
<dbReference type="PANTHER" id="PTHR12998:SF0">
    <property type="entry name" value="TRNA:M(4)X MODIFICATION ENZYME TRM13 HOMOLOG"/>
    <property type="match status" value="1"/>
</dbReference>
<dbReference type="EC" id="2.1.1.225" evidence="3 15"/>
<evidence type="ECO:0000256" key="6">
    <source>
        <dbReference type="ARBA" id="ARBA00022679"/>
    </source>
</evidence>
<dbReference type="GO" id="GO:0008270">
    <property type="term" value="F:zinc ion binding"/>
    <property type="evidence" value="ECO:0007669"/>
    <property type="project" value="UniProtKB-KW"/>
</dbReference>
<evidence type="ECO:0000256" key="7">
    <source>
        <dbReference type="ARBA" id="ARBA00022691"/>
    </source>
</evidence>
<evidence type="ECO:0000256" key="13">
    <source>
        <dbReference type="ARBA" id="ARBA00048635"/>
    </source>
</evidence>
<dbReference type="Proteomes" id="UP000183365">
    <property type="component" value="Unassembled WGS sequence"/>
</dbReference>
<dbReference type="PROSITE" id="PS51800">
    <property type="entry name" value="ZF_CHHC_U11_48K"/>
    <property type="match status" value="1"/>
</dbReference>
<proteinExistence type="inferred from homology"/>
<evidence type="ECO:0000256" key="5">
    <source>
        <dbReference type="ARBA" id="ARBA00022603"/>
    </source>
</evidence>
<evidence type="ECO:0000256" key="12">
    <source>
        <dbReference type="ARBA" id="ARBA00048165"/>
    </source>
</evidence>
<evidence type="ECO:0000256" key="4">
    <source>
        <dbReference type="ARBA" id="ARBA00015883"/>
    </source>
</evidence>
<keyword evidence="9 15" id="KW-0479">Metal-binding</keyword>
<evidence type="ECO:0000313" key="18">
    <source>
        <dbReference type="Proteomes" id="UP000183365"/>
    </source>
</evidence>
<evidence type="ECO:0000256" key="11">
    <source>
        <dbReference type="ARBA" id="ARBA00022833"/>
    </source>
</evidence>
<keyword evidence="10 15" id="KW-0863">Zinc-finger</keyword>
<dbReference type="GO" id="GO:0106050">
    <property type="term" value="F:tRNA 2'-O-methyltransferase activity"/>
    <property type="evidence" value="ECO:0007669"/>
    <property type="project" value="UniProtKB-UniRule"/>
</dbReference>
<dbReference type="PANTHER" id="PTHR12998">
    <property type="entry name" value="TRNA:M(4)X MODIFICATION ENZYME TRM13 HOMOLOG"/>
    <property type="match status" value="1"/>
</dbReference>
<evidence type="ECO:0000256" key="14">
    <source>
        <dbReference type="ARBA" id="ARBA00049393"/>
    </source>
</evidence>
<keyword evidence="7 15" id="KW-0949">S-adenosyl-L-methionine</keyword>
<comment type="catalytic activity">
    <reaction evidence="14 15">
        <text>adenosine(4) in tRNA(His) + S-adenosyl-L-methionine = 2'-O-methyladenosine(4) in tRNA(His) + S-adenosyl-L-homocysteine + H(+)</text>
        <dbReference type="Rhea" id="RHEA:43196"/>
        <dbReference type="Rhea" id="RHEA-COMP:10401"/>
        <dbReference type="Rhea" id="RHEA-COMP:10402"/>
        <dbReference type="ChEBI" id="CHEBI:15378"/>
        <dbReference type="ChEBI" id="CHEBI:57856"/>
        <dbReference type="ChEBI" id="CHEBI:59789"/>
        <dbReference type="ChEBI" id="CHEBI:74411"/>
        <dbReference type="ChEBI" id="CHEBI:74477"/>
        <dbReference type="EC" id="2.1.1.225"/>
    </reaction>
</comment>
<dbReference type="VEuPathDB" id="FungiDB:HGUI_00517"/>
<dbReference type="AlphaFoldDB" id="A0A1L0CHS5"/>
<evidence type="ECO:0000256" key="1">
    <source>
        <dbReference type="ARBA" id="ARBA00002267"/>
    </source>
</evidence>
<comment type="catalytic activity">
    <reaction evidence="12 15">
        <text>cytidine(4) in tRNA(Pro) + S-adenosyl-L-methionine = 2'-O-methylcytidine(4) in tRNA(Pro) + S-adenosyl-L-homocysteine + H(+)</text>
        <dbReference type="Rhea" id="RHEA:32767"/>
        <dbReference type="Rhea" id="RHEA-COMP:10397"/>
        <dbReference type="Rhea" id="RHEA-COMP:10398"/>
        <dbReference type="ChEBI" id="CHEBI:15378"/>
        <dbReference type="ChEBI" id="CHEBI:57856"/>
        <dbReference type="ChEBI" id="CHEBI:59789"/>
        <dbReference type="ChEBI" id="CHEBI:74495"/>
        <dbReference type="ChEBI" id="CHEBI:82748"/>
        <dbReference type="EC" id="2.1.1.225"/>
    </reaction>
</comment>
<dbReference type="GO" id="GO:0002128">
    <property type="term" value="P:tRNA nucleoside ribose methylation"/>
    <property type="evidence" value="ECO:0007669"/>
    <property type="project" value="EnsemblFungi"/>
</dbReference>